<protein>
    <recommendedName>
        <fullName evidence="4">Secreted protein</fullName>
    </recommendedName>
</protein>
<feature type="chain" id="PRO_5035885717" description="Secreted protein" evidence="1">
    <location>
        <begin position="20"/>
        <end position="74"/>
    </location>
</feature>
<dbReference type="Proteomes" id="UP000823388">
    <property type="component" value="Chromosome 2K"/>
</dbReference>
<keyword evidence="1" id="KW-0732">Signal</keyword>
<feature type="signal peptide" evidence="1">
    <location>
        <begin position="1"/>
        <end position="19"/>
    </location>
</feature>
<accession>A0A8T0W5F6</accession>
<evidence type="ECO:0008006" key="4">
    <source>
        <dbReference type="Google" id="ProtNLM"/>
    </source>
</evidence>
<organism evidence="2 3">
    <name type="scientific">Panicum virgatum</name>
    <name type="common">Blackwell switchgrass</name>
    <dbReference type="NCBI Taxonomy" id="38727"/>
    <lineage>
        <taxon>Eukaryota</taxon>
        <taxon>Viridiplantae</taxon>
        <taxon>Streptophyta</taxon>
        <taxon>Embryophyta</taxon>
        <taxon>Tracheophyta</taxon>
        <taxon>Spermatophyta</taxon>
        <taxon>Magnoliopsida</taxon>
        <taxon>Liliopsida</taxon>
        <taxon>Poales</taxon>
        <taxon>Poaceae</taxon>
        <taxon>PACMAD clade</taxon>
        <taxon>Panicoideae</taxon>
        <taxon>Panicodae</taxon>
        <taxon>Paniceae</taxon>
        <taxon>Panicinae</taxon>
        <taxon>Panicum</taxon>
        <taxon>Panicum sect. Hiantes</taxon>
    </lineage>
</organism>
<dbReference type="AlphaFoldDB" id="A0A8T0W5F6"/>
<keyword evidence="3" id="KW-1185">Reference proteome</keyword>
<gene>
    <name evidence="2" type="ORF">PVAP13_2KG150332</name>
</gene>
<evidence type="ECO:0000313" key="2">
    <source>
        <dbReference type="EMBL" id="KAG2641126.1"/>
    </source>
</evidence>
<dbReference type="EMBL" id="CM029039">
    <property type="protein sequence ID" value="KAG2641126.1"/>
    <property type="molecule type" value="Genomic_DNA"/>
</dbReference>
<comment type="caution">
    <text evidence="2">The sequence shown here is derived from an EMBL/GenBank/DDBJ whole genome shotgun (WGS) entry which is preliminary data.</text>
</comment>
<sequence>MCWRCLISPLLHLASPVHCTFVFDIKILGRCDAQILTSLKDEDFALCTNVKCHFVLNVKWLVCQKLYVLILSSC</sequence>
<reference evidence="2" key="1">
    <citation type="submission" date="2020-05" db="EMBL/GenBank/DDBJ databases">
        <title>WGS assembly of Panicum virgatum.</title>
        <authorList>
            <person name="Lovell J.T."/>
            <person name="Jenkins J."/>
            <person name="Shu S."/>
            <person name="Juenger T.E."/>
            <person name="Schmutz J."/>
        </authorList>
    </citation>
    <scope>NUCLEOTIDE SEQUENCE</scope>
    <source>
        <strain evidence="2">AP13</strain>
    </source>
</reference>
<evidence type="ECO:0000313" key="3">
    <source>
        <dbReference type="Proteomes" id="UP000823388"/>
    </source>
</evidence>
<evidence type="ECO:0000256" key="1">
    <source>
        <dbReference type="SAM" id="SignalP"/>
    </source>
</evidence>
<proteinExistence type="predicted"/>
<name>A0A8T0W5F6_PANVG</name>